<feature type="domain" description="VWFA" evidence="2">
    <location>
        <begin position="126"/>
        <end position="347"/>
    </location>
</feature>
<dbReference type="Gene3D" id="3.40.50.410">
    <property type="entry name" value="von Willebrand factor, type A domain"/>
    <property type="match status" value="1"/>
</dbReference>
<proteinExistence type="predicted"/>
<evidence type="ECO:0000313" key="3">
    <source>
        <dbReference type="EMBL" id="OGN33985.1"/>
    </source>
</evidence>
<feature type="transmembrane region" description="Helical" evidence="1">
    <location>
        <begin position="370"/>
        <end position="388"/>
    </location>
</feature>
<evidence type="ECO:0000256" key="1">
    <source>
        <dbReference type="SAM" id="Phobius"/>
    </source>
</evidence>
<feature type="transmembrane region" description="Helical" evidence="1">
    <location>
        <begin position="40"/>
        <end position="63"/>
    </location>
</feature>
<feature type="transmembrane region" description="Helical" evidence="1">
    <location>
        <begin position="83"/>
        <end position="107"/>
    </location>
</feature>
<reference evidence="3 4" key="1">
    <citation type="journal article" date="2016" name="Nat. Commun.">
        <title>Thousands of microbial genomes shed light on interconnected biogeochemical processes in an aquifer system.</title>
        <authorList>
            <person name="Anantharaman K."/>
            <person name="Brown C.T."/>
            <person name="Hug L.A."/>
            <person name="Sharon I."/>
            <person name="Castelle C.J."/>
            <person name="Probst A.J."/>
            <person name="Thomas B.C."/>
            <person name="Singh A."/>
            <person name="Wilkins M.J."/>
            <person name="Karaoz U."/>
            <person name="Brodie E.L."/>
            <person name="Williams K.H."/>
            <person name="Hubbard S.S."/>
            <person name="Banfield J.F."/>
        </authorList>
    </citation>
    <scope>NUCLEOTIDE SEQUENCE [LARGE SCALE GENOMIC DNA]</scope>
</reference>
<dbReference type="AlphaFoldDB" id="A0A1F8H8P3"/>
<dbReference type="Proteomes" id="UP000177745">
    <property type="component" value="Unassembled WGS sequence"/>
</dbReference>
<dbReference type="EMBL" id="MGKY01000008">
    <property type="protein sequence ID" value="OGN33985.1"/>
    <property type="molecule type" value="Genomic_DNA"/>
</dbReference>
<name>A0A1F8H8P3_9BACT</name>
<gene>
    <name evidence="3" type="ORF">A3G51_00650</name>
</gene>
<dbReference type="SUPFAM" id="SSF53300">
    <property type="entry name" value="vWA-like"/>
    <property type="match status" value="1"/>
</dbReference>
<comment type="caution">
    <text evidence="3">The sequence shown here is derived from an EMBL/GenBank/DDBJ whole genome shotgun (WGS) entry which is preliminary data.</text>
</comment>
<keyword evidence="1" id="KW-0472">Membrane</keyword>
<dbReference type="InterPro" id="IPR036465">
    <property type="entry name" value="vWFA_dom_sf"/>
</dbReference>
<keyword evidence="1" id="KW-1133">Transmembrane helix</keyword>
<protein>
    <recommendedName>
        <fullName evidence="2">VWFA domain-containing protein</fullName>
    </recommendedName>
</protein>
<evidence type="ECO:0000259" key="2">
    <source>
        <dbReference type="PROSITE" id="PS50234"/>
    </source>
</evidence>
<evidence type="ECO:0000313" key="4">
    <source>
        <dbReference type="Proteomes" id="UP000177745"/>
    </source>
</evidence>
<accession>A0A1F8H8P3</accession>
<organism evidence="3 4">
    <name type="scientific">Candidatus Yanofskybacteria bacterium RIFCSPLOWO2_12_FULL_43_11b</name>
    <dbReference type="NCBI Taxonomy" id="1802710"/>
    <lineage>
        <taxon>Bacteria</taxon>
        <taxon>Candidatus Yanofskyibacteriota</taxon>
    </lineage>
</organism>
<sequence length="394" mass="44763">MMRPPSFDEILFIIKNGWHDLINTDFDQLKYSAVDFAVKVGMVAAMIVLLKLTWILLCKIFGWHKYSRTDSGHTVSRDSERGFLAGFFLILPKIALLAPLTAILFAVADPFLATIKEEKKYVEVKTIVKLRDASGSMGYKFKQSGKSKGEIAMNADLKFLEMRRGKNDRIAFWLFSDDPYPVQEDFIMDEELSYLKAYDAPWEIGGGNLDSWTEEQWQAYSMPSFRYLQVDGQGGTQLSKTMKAVIRLFDDDEEKQKKAPYFKNGGRSVLIVTDAAIADFNAVAADLKELNKRKITPYIIFIDESEGEQNPGQLANIPELLKEVMFIGGKFFPVSDEKAIENAYREIDKLEMGKVEIEKKVFKIPAFHKFIFLTIICLMIAVIVGLSAELLSYP</sequence>
<dbReference type="InterPro" id="IPR002035">
    <property type="entry name" value="VWF_A"/>
</dbReference>
<dbReference type="PROSITE" id="PS50234">
    <property type="entry name" value="VWFA"/>
    <property type="match status" value="1"/>
</dbReference>
<keyword evidence="1" id="KW-0812">Transmembrane</keyword>